<dbReference type="KEGG" id="atr:18444591"/>
<protein>
    <recommendedName>
        <fullName evidence="2">Bifunctional inhibitor/plant lipid transfer protein/seed storage helical domain-containing protein</fullName>
    </recommendedName>
</protein>
<dbReference type="Pfam" id="PF14368">
    <property type="entry name" value="LTP_2"/>
    <property type="match status" value="1"/>
</dbReference>
<feature type="domain" description="Bifunctional inhibitor/plant lipid transfer protein/seed storage helical" evidence="2">
    <location>
        <begin position="31"/>
        <end position="111"/>
    </location>
</feature>
<gene>
    <name evidence="3" type="ORF">AMTR_s00063p00186540</name>
</gene>
<dbReference type="InterPro" id="IPR016140">
    <property type="entry name" value="Bifunc_inhib/LTP/seed_store"/>
</dbReference>
<evidence type="ECO:0000259" key="2">
    <source>
        <dbReference type="Pfam" id="PF14368"/>
    </source>
</evidence>
<dbReference type="PANTHER" id="PTHR33286">
    <property type="entry name" value="BIFUNCTIONAL INHIBITOR/LIPID-TRANSFER PROTEIN/SEED STORAGE 2S ALBUMIN SUPERFAMILY PROTEIN"/>
    <property type="match status" value="1"/>
</dbReference>
<feature type="signal peptide" evidence="1">
    <location>
        <begin position="1"/>
        <end position="25"/>
    </location>
</feature>
<dbReference type="InterPro" id="IPR036312">
    <property type="entry name" value="Bifun_inhib/LTP/seed_sf"/>
</dbReference>
<keyword evidence="1" id="KW-0732">Signal</keyword>
<name>U5CSR2_AMBTC</name>
<reference evidence="4" key="1">
    <citation type="journal article" date="2013" name="Science">
        <title>The Amborella genome and the evolution of flowering plants.</title>
        <authorList>
            <consortium name="Amborella Genome Project"/>
        </authorList>
    </citation>
    <scope>NUCLEOTIDE SEQUENCE [LARGE SCALE GENOMIC DNA]</scope>
</reference>
<dbReference type="SUPFAM" id="SSF47699">
    <property type="entry name" value="Bifunctional inhibitor/lipid-transfer protein/seed storage 2S albumin"/>
    <property type="match status" value="1"/>
</dbReference>
<dbReference type="EMBL" id="KI392467">
    <property type="protein sequence ID" value="ERN16286.1"/>
    <property type="molecule type" value="Genomic_DNA"/>
</dbReference>
<feature type="chain" id="PRO_5004658644" description="Bifunctional inhibitor/plant lipid transfer protein/seed storage helical domain-containing protein" evidence="1">
    <location>
        <begin position="26"/>
        <end position="117"/>
    </location>
</feature>
<dbReference type="Gramene" id="ERN16286">
    <property type="protein sequence ID" value="ERN16286"/>
    <property type="gene ID" value="AMTR_s00063p00186540"/>
</dbReference>
<keyword evidence="4" id="KW-1185">Reference proteome</keyword>
<dbReference type="OrthoDB" id="1885440at2759"/>
<evidence type="ECO:0000256" key="1">
    <source>
        <dbReference type="SAM" id="SignalP"/>
    </source>
</evidence>
<dbReference type="PANTHER" id="PTHR33286:SF1">
    <property type="entry name" value="OS01G0800600 PROTEIN"/>
    <property type="match status" value="1"/>
</dbReference>
<dbReference type="HOGENOM" id="CLU_141918_2_0_1"/>
<evidence type="ECO:0000313" key="4">
    <source>
        <dbReference type="Proteomes" id="UP000017836"/>
    </source>
</evidence>
<sequence length="117" mass="12672">MDLGWQKVKMVSLVVVSLLLVLNNAALCMGANNGRESPRCQRQVSGLVNSCKGVLSMKATSPTCCDWIRSVDLATCICPKVTPQIASIVQVKQVVRVLKGCGRRTPRNFRCGSIVIP</sequence>
<accession>U5CSR2</accession>
<organism evidence="3 4">
    <name type="scientific">Amborella trichopoda</name>
    <dbReference type="NCBI Taxonomy" id="13333"/>
    <lineage>
        <taxon>Eukaryota</taxon>
        <taxon>Viridiplantae</taxon>
        <taxon>Streptophyta</taxon>
        <taxon>Embryophyta</taxon>
        <taxon>Tracheophyta</taxon>
        <taxon>Spermatophyta</taxon>
        <taxon>Magnoliopsida</taxon>
        <taxon>Amborellales</taxon>
        <taxon>Amborellaceae</taxon>
        <taxon>Amborella</taxon>
    </lineage>
</organism>
<evidence type="ECO:0000313" key="3">
    <source>
        <dbReference type="EMBL" id="ERN16286.1"/>
    </source>
</evidence>
<dbReference type="OMA" id="FADECEK"/>
<dbReference type="AlphaFoldDB" id="U5CSR2"/>
<dbReference type="Proteomes" id="UP000017836">
    <property type="component" value="Unassembled WGS sequence"/>
</dbReference>
<proteinExistence type="predicted"/>